<sequence>MNNRRALVGDKYRLENETKETAMYLHIVPKLYHRMANKCSLKTISIPELDFIIDSESLSVGRPWPNKCLWVGMRKGRKSVNGLVLQTDKKLRWFTTIYTWDIEDMGLIYHRVNTYIEDDDFDMVSQEILLNGSFDKWSDRVHSAYENNPPARIQPKMESLLNKPGENSHDMWEEFEWGDFLLSREESLLLHTIQSERLKTDFSLFKKQPSIESALVI</sequence>
<dbReference type="AlphaFoldDB" id="A0A8E0KVR5"/>
<gene>
    <name evidence="1" type="ORF">EC970246_A0059</name>
</gene>
<reference evidence="1 2" key="1">
    <citation type="submission" date="2011-12" db="EMBL/GenBank/DDBJ databases">
        <authorList>
            <person name="Brinkac L."/>
            <person name="Radune D."/>
            <person name="Sanka R."/>
            <person name="Selengut J."/>
            <person name="DebRoy C."/>
            <person name="Feng P."/>
            <person name="Fratamico P.M."/>
            <person name="Kapur V."/>
            <person name="Kariyawasam S."/>
            <person name="Losada L."/>
            <person name="Nierman W.C."/>
            <person name="Nelson K."/>
        </authorList>
    </citation>
    <scope>NUCLEOTIDE SEQUENCE [LARGE SCALE GENOMIC DNA]</scope>
    <source>
        <strain evidence="1 2">97.0246</strain>
    </source>
</reference>
<protein>
    <submittedName>
        <fullName evidence="1">Uncharacterized protein</fullName>
    </submittedName>
</protein>
<dbReference type="Proteomes" id="UP000004454">
    <property type="component" value="Unassembled WGS sequence"/>
</dbReference>
<comment type="caution">
    <text evidence="1">The sequence shown here is derived from an EMBL/GenBank/DDBJ whole genome shotgun (WGS) entry which is preliminary data.</text>
</comment>
<dbReference type="InterPro" id="IPR046054">
    <property type="entry name" value="DUF6012"/>
</dbReference>
<evidence type="ECO:0000313" key="2">
    <source>
        <dbReference type="Proteomes" id="UP000004454"/>
    </source>
</evidence>
<dbReference type="EMBL" id="AEZJ02000016">
    <property type="protein sequence ID" value="EIG93754.1"/>
    <property type="molecule type" value="Genomic_DNA"/>
</dbReference>
<name>A0A8E0KVR5_ECOLX</name>
<proteinExistence type="predicted"/>
<evidence type="ECO:0000313" key="1">
    <source>
        <dbReference type="EMBL" id="EIG93754.1"/>
    </source>
</evidence>
<organism evidence="1 2">
    <name type="scientific">Escherichia coli 97.0246</name>
    <dbReference type="NCBI Taxonomy" id="869670"/>
    <lineage>
        <taxon>Bacteria</taxon>
        <taxon>Pseudomonadati</taxon>
        <taxon>Pseudomonadota</taxon>
        <taxon>Gammaproteobacteria</taxon>
        <taxon>Enterobacterales</taxon>
        <taxon>Enterobacteriaceae</taxon>
        <taxon>Escherichia</taxon>
    </lineage>
</organism>
<accession>A0A8E0KVR5</accession>
<dbReference type="Pfam" id="PF19475">
    <property type="entry name" value="DUF6012"/>
    <property type="match status" value="1"/>
</dbReference>